<dbReference type="EMBL" id="JAACJP010000007">
    <property type="protein sequence ID" value="KAF5383063.1"/>
    <property type="molecule type" value="Genomic_DNA"/>
</dbReference>
<name>A0A8H5M6W4_9AGAR</name>
<evidence type="ECO:0000313" key="2">
    <source>
        <dbReference type="EMBL" id="KAF5383063.1"/>
    </source>
</evidence>
<feature type="transmembrane region" description="Helical" evidence="1">
    <location>
        <begin position="21"/>
        <end position="49"/>
    </location>
</feature>
<keyword evidence="1" id="KW-0812">Transmembrane</keyword>
<feature type="transmembrane region" description="Helical" evidence="1">
    <location>
        <begin position="118"/>
        <end position="138"/>
    </location>
</feature>
<gene>
    <name evidence="2" type="ORF">D9615_004822</name>
</gene>
<organism evidence="2 3">
    <name type="scientific">Tricholomella constricta</name>
    <dbReference type="NCBI Taxonomy" id="117010"/>
    <lineage>
        <taxon>Eukaryota</taxon>
        <taxon>Fungi</taxon>
        <taxon>Dikarya</taxon>
        <taxon>Basidiomycota</taxon>
        <taxon>Agaricomycotina</taxon>
        <taxon>Agaricomycetes</taxon>
        <taxon>Agaricomycetidae</taxon>
        <taxon>Agaricales</taxon>
        <taxon>Tricholomatineae</taxon>
        <taxon>Lyophyllaceae</taxon>
        <taxon>Tricholomella</taxon>
    </lineage>
</organism>
<reference evidence="2 3" key="1">
    <citation type="journal article" date="2020" name="ISME J.">
        <title>Uncovering the hidden diversity of litter-decomposition mechanisms in mushroom-forming fungi.</title>
        <authorList>
            <person name="Floudas D."/>
            <person name="Bentzer J."/>
            <person name="Ahren D."/>
            <person name="Johansson T."/>
            <person name="Persson P."/>
            <person name="Tunlid A."/>
        </authorList>
    </citation>
    <scope>NUCLEOTIDE SEQUENCE [LARGE SCALE GENOMIC DNA]</scope>
    <source>
        <strain evidence="2 3">CBS 661.87</strain>
    </source>
</reference>
<dbReference type="Proteomes" id="UP000565441">
    <property type="component" value="Unassembled WGS sequence"/>
</dbReference>
<evidence type="ECO:0000256" key="1">
    <source>
        <dbReference type="SAM" id="Phobius"/>
    </source>
</evidence>
<keyword evidence="3" id="KW-1185">Reference proteome</keyword>
<keyword evidence="1" id="KW-1133">Transmembrane helix</keyword>
<evidence type="ECO:0000313" key="3">
    <source>
        <dbReference type="Proteomes" id="UP000565441"/>
    </source>
</evidence>
<accession>A0A8H5M6W4</accession>
<comment type="caution">
    <text evidence="2">The sequence shown here is derived from an EMBL/GenBank/DDBJ whole genome shotgun (WGS) entry which is preliminary data.</text>
</comment>
<dbReference type="OrthoDB" id="3349377at2759"/>
<protein>
    <submittedName>
        <fullName evidence="2">Uncharacterized protein</fullName>
    </submittedName>
</protein>
<feature type="transmembrane region" description="Helical" evidence="1">
    <location>
        <begin position="69"/>
        <end position="90"/>
    </location>
</feature>
<sequence length="234" mass="26182">MISEIILQMRLFALYSLNRKILALMLGCFIVSTAASAAVMGSILSQISADAIRLTPNLIFCVPFNVSNHFFAFWIPMLAFESLLCGLALYKGYETFRSSSSPFRSGKHLVGILIRDSIFYFLVMFATYLTNLLVWTIAPMELMREAQQNLLEIPIGFSVALSCVLGNRMILNVREVNRNIERARSLEKPTTAAARSHFTGRSRSRSIILMPSHGGETSLSEIEMAQLRSMRAEA</sequence>
<proteinExistence type="predicted"/>
<feature type="transmembrane region" description="Helical" evidence="1">
    <location>
        <begin position="150"/>
        <end position="171"/>
    </location>
</feature>
<dbReference type="AlphaFoldDB" id="A0A8H5M6W4"/>
<keyword evidence="1" id="KW-0472">Membrane</keyword>